<dbReference type="InterPro" id="IPR006214">
    <property type="entry name" value="Bax_inhibitor_1-related"/>
</dbReference>
<proteinExistence type="inferred from homology"/>
<evidence type="ECO:0000256" key="3">
    <source>
        <dbReference type="ARBA" id="ARBA00022989"/>
    </source>
</evidence>
<dbReference type="PANTHER" id="PTHR23291">
    <property type="entry name" value="BAX INHIBITOR-RELATED"/>
    <property type="match status" value="1"/>
</dbReference>
<accession>A0A392PGV7</accession>
<evidence type="ECO:0000256" key="1">
    <source>
        <dbReference type="ARBA" id="ARBA00004141"/>
    </source>
</evidence>
<keyword evidence="3 5" id="KW-1133">Transmembrane helix</keyword>
<comment type="subcellular location">
    <subcellularLocation>
        <location evidence="1">Membrane</location>
        <topology evidence="1">Multi-pass membrane protein</topology>
    </subcellularLocation>
</comment>
<dbReference type="EMBL" id="LXQA010079757">
    <property type="protein sequence ID" value="MCI11333.1"/>
    <property type="molecule type" value="Genomic_DNA"/>
</dbReference>
<keyword evidence="4 5" id="KW-0472">Membrane</keyword>
<evidence type="ECO:0000313" key="6">
    <source>
        <dbReference type="EMBL" id="MCI11333.1"/>
    </source>
</evidence>
<comment type="caution">
    <text evidence="6">The sequence shown here is derived from an EMBL/GenBank/DDBJ whole genome shotgun (WGS) entry which is preliminary data.</text>
</comment>
<evidence type="ECO:0000256" key="4">
    <source>
        <dbReference type="ARBA" id="ARBA00023136"/>
    </source>
</evidence>
<comment type="similarity">
    <text evidence="5">Belongs to the BI1 family.</text>
</comment>
<sequence length="117" mass="13113">MPGDVESEGESNINLRNNPELRWSFIRKVYSIIIFQLLLIITVVSVVLFVQPVANFFNSKQSTLLNIFLIFVPFIGLGSIDCNYYLQKYPLNYFLLLIFGVSSALPVGLSCVFAGGN</sequence>
<keyword evidence="2 5" id="KW-0812">Transmembrane</keyword>
<name>A0A392PGV7_9FABA</name>
<comment type="caution">
    <text evidence="5">Lacks conserved residue(s) required for the propagation of feature annotation.</text>
</comment>
<dbReference type="GO" id="GO:0016020">
    <property type="term" value="C:membrane"/>
    <property type="evidence" value="ECO:0007669"/>
    <property type="project" value="UniProtKB-SubCell"/>
</dbReference>
<dbReference type="AlphaFoldDB" id="A0A392PGV7"/>
<feature type="transmembrane region" description="Helical" evidence="5">
    <location>
        <begin position="29"/>
        <end position="51"/>
    </location>
</feature>
<evidence type="ECO:0000313" key="7">
    <source>
        <dbReference type="Proteomes" id="UP000265520"/>
    </source>
</evidence>
<dbReference type="Proteomes" id="UP000265520">
    <property type="component" value="Unassembled WGS sequence"/>
</dbReference>
<reference evidence="6 7" key="1">
    <citation type="journal article" date="2018" name="Front. Plant Sci.">
        <title>Red Clover (Trifolium pratense) and Zigzag Clover (T. medium) - A Picture of Genomic Similarities and Differences.</title>
        <authorList>
            <person name="Dluhosova J."/>
            <person name="Istvanek J."/>
            <person name="Nedelnik J."/>
            <person name="Repkova J."/>
        </authorList>
    </citation>
    <scope>NUCLEOTIDE SEQUENCE [LARGE SCALE GENOMIC DNA]</scope>
    <source>
        <strain evidence="7">cv. 10/8</strain>
        <tissue evidence="6">Leaf</tissue>
    </source>
</reference>
<keyword evidence="7" id="KW-1185">Reference proteome</keyword>
<protein>
    <submittedName>
        <fullName evidence="6">BI1-like protein</fullName>
    </submittedName>
</protein>
<organism evidence="6 7">
    <name type="scientific">Trifolium medium</name>
    <dbReference type="NCBI Taxonomy" id="97028"/>
    <lineage>
        <taxon>Eukaryota</taxon>
        <taxon>Viridiplantae</taxon>
        <taxon>Streptophyta</taxon>
        <taxon>Embryophyta</taxon>
        <taxon>Tracheophyta</taxon>
        <taxon>Spermatophyta</taxon>
        <taxon>Magnoliopsida</taxon>
        <taxon>eudicotyledons</taxon>
        <taxon>Gunneridae</taxon>
        <taxon>Pentapetalae</taxon>
        <taxon>rosids</taxon>
        <taxon>fabids</taxon>
        <taxon>Fabales</taxon>
        <taxon>Fabaceae</taxon>
        <taxon>Papilionoideae</taxon>
        <taxon>50 kb inversion clade</taxon>
        <taxon>NPAAA clade</taxon>
        <taxon>Hologalegina</taxon>
        <taxon>IRL clade</taxon>
        <taxon>Trifolieae</taxon>
        <taxon>Trifolium</taxon>
    </lineage>
</organism>
<evidence type="ECO:0000256" key="2">
    <source>
        <dbReference type="ARBA" id="ARBA00022692"/>
    </source>
</evidence>
<dbReference type="PANTHER" id="PTHR23291:SF84">
    <property type="entry name" value="INHIBITOR OF APOPTOSIS-PROMOTING BAX1 PROTEIN"/>
    <property type="match status" value="1"/>
</dbReference>
<feature type="transmembrane region" description="Helical" evidence="5">
    <location>
        <begin position="63"/>
        <end position="86"/>
    </location>
</feature>
<feature type="transmembrane region" description="Helical" evidence="5">
    <location>
        <begin position="93"/>
        <end position="115"/>
    </location>
</feature>
<evidence type="ECO:0000256" key="5">
    <source>
        <dbReference type="RuleBase" id="RU004379"/>
    </source>
</evidence>